<evidence type="ECO:0008006" key="7">
    <source>
        <dbReference type="Google" id="ProtNLM"/>
    </source>
</evidence>
<name>A0A553HPI9_9PEZI</name>
<sequence>MTINIHPLDALKACATNTAEKVVMICGERTWTAADLLLDVNRLAAGMVLRGVRPADRIAIHMLNIAETVVSYLACFRLGAIAMPLNARFKTEELRYWVERTKPVLYLGQTELYPVFADVPEDLIASSARYIVRMDGAANGGRPWSELFVEDNARGEFANVSPDAAALLLSTSGTTGRSKLVIWTHRILSSFGPSAPGRGLNADDVLPLATPLMHGSGVYIMTAAFTHSGTIVLVPRFDPDVVLDAIEKYRCNVMVGLPFMCAALARRQDERPRDVTSLRTCGVAGDSCPPEVERSFGIHLGKPLLSFWAATEDVGAAILGSRVGPYFRLNGTAEIRIVNDDGVDVADGETGEMLLRSSTTVPGYWENPGEINRLPNGIFYSGDLVRKVGDREFQYMGRKKDLIIRGGSNISPAEVEAVLQDLPGIREAAVSGLPDEEWGQRVGALLVLEPGVVPESVPTILMAAKSKLADYKLPEAIAVTDHIPRNTLTKIDRNAVTAAIVAQNGLRSL</sequence>
<evidence type="ECO:0000313" key="6">
    <source>
        <dbReference type="Proteomes" id="UP000319160"/>
    </source>
</evidence>
<dbReference type="InterPro" id="IPR045851">
    <property type="entry name" value="AMP-bd_C_sf"/>
</dbReference>
<dbReference type="STRING" id="2512241.A0A553HPI9"/>
<evidence type="ECO:0000256" key="2">
    <source>
        <dbReference type="ARBA" id="ARBA00022598"/>
    </source>
</evidence>
<comment type="similarity">
    <text evidence="1">Belongs to the ATP-dependent AMP-binding enzyme family.</text>
</comment>
<dbReference type="Pfam" id="PF13193">
    <property type="entry name" value="AMP-binding_C"/>
    <property type="match status" value="1"/>
</dbReference>
<keyword evidence="2" id="KW-0436">Ligase</keyword>
<dbReference type="EMBL" id="VFLP01000062">
    <property type="protein sequence ID" value="TRX89861.1"/>
    <property type="molecule type" value="Genomic_DNA"/>
</dbReference>
<evidence type="ECO:0000259" key="4">
    <source>
        <dbReference type="Pfam" id="PF13193"/>
    </source>
</evidence>
<dbReference type="AlphaFoldDB" id="A0A553HPI9"/>
<keyword evidence="6" id="KW-1185">Reference proteome</keyword>
<proteinExistence type="inferred from homology"/>
<dbReference type="Gene3D" id="3.40.50.12780">
    <property type="entry name" value="N-terminal domain of ligase-like"/>
    <property type="match status" value="1"/>
</dbReference>
<dbReference type="InterPro" id="IPR025110">
    <property type="entry name" value="AMP-bd_C"/>
</dbReference>
<dbReference type="InterPro" id="IPR000873">
    <property type="entry name" value="AMP-dep_synth/lig_dom"/>
</dbReference>
<feature type="domain" description="AMP-binding enzyme C-terminal" evidence="4">
    <location>
        <begin position="414"/>
        <end position="487"/>
    </location>
</feature>
<dbReference type="PANTHER" id="PTHR43201:SF5">
    <property type="entry name" value="MEDIUM-CHAIN ACYL-COA LIGASE ACSF2, MITOCHONDRIAL"/>
    <property type="match status" value="1"/>
</dbReference>
<dbReference type="PANTHER" id="PTHR43201">
    <property type="entry name" value="ACYL-COA SYNTHETASE"/>
    <property type="match status" value="1"/>
</dbReference>
<protein>
    <recommendedName>
        <fullName evidence="7">AMP-dependent synthetase/ligase domain-containing protein</fullName>
    </recommendedName>
</protein>
<dbReference type="SUPFAM" id="SSF56801">
    <property type="entry name" value="Acetyl-CoA synthetase-like"/>
    <property type="match status" value="1"/>
</dbReference>
<dbReference type="OrthoDB" id="6614653at2759"/>
<dbReference type="GO" id="GO:0031956">
    <property type="term" value="F:medium-chain fatty acid-CoA ligase activity"/>
    <property type="evidence" value="ECO:0007669"/>
    <property type="project" value="TreeGrafter"/>
</dbReference>
<dbReference type="Gene3D" id="3.30.300.30">
    <property type="match status" value="1"/>
</dbReference>
<dbReference type="Pfam" id="PF00501">
    <property type="entry name" value="AMP-binding"/>
    <property type="match status" value="1"/>
</dbReference>
<dbReference type="GO" id="GO:0006631">
    <property type="term" value="P:fatty acid metabolic process"/>
    <property type="evidence" value="ECO:0007669"/>
    <property type="project" value="TreeGrafter"/>
</dbReference>
<organism evidence="5 6">
    <name type="scientific">Xylaria flabelliformis</name>
    <dbReference type="NCBI Taxonomy" id="2512241"/>
    <lineage>
        <taxon>Eukaryota</taxon>
        <taxon>Fungi</taxon>
        <taxon>Dikarya</taxon>
        <taxon>Ascomycota</taxon>
        <taxon>Pezizomycotina</taxon>
        <taxon>Sordariomycetes</taxon>
        <taxon>Xylariomycetidae</taxon>
        <taxon>Xylariales</taxon>
        <taxon>Xylariaceae</taxon>
        <taxon>Xylaria</taxon>
    </lineage>
</organism>
<accession>A0A553HPI9</accession>
<evidence type="ECO:0000259" key="3">
    <source>
        <dbReference type="Pfam" id="PF00501"/>
    </source>
</evidence>
<dbReference type="Proteomes" id="UP000319160">
    <property type="component" value="Unassembled WGS sequence"/>
</dbReference>
<evidence type="ECO:0000313" key="5">
    <source>
        <dbReference type="EMBL" id="TRX89861.1"/>
    </source>
</evidence>
<gene>
    <name evidence="5" type="ORF">FHL15_009294</name>
</gene>
<comment type="caution">
    <text evidence="5">The sequence shown here is derived from an EMBL/GenBank/DDBJ whole genome shotgun (WGS) entry which is preliminary data.</text>
</comment>
<dbReference type="InterPro" id="IPR042099">
    <property type="entry name" value="ANL_N_sf"/>
</dbReference>
<evidence type="ECO:0000256" key="1">
    <source>
        <dbReference type="ARBA" id="ARBA00006432"/>
    </source>
</evidence>
<feature type="domain" description="AMP-dependent synthetase/ligase" evidence="3">
    <location>
        <begin position="13"/>
        <end position="365"/>
    </location>
</feature>
<reference evidence="6" key="1">
    <citation type="submission" date="2019-06" db="EMBL/GenBank/DDBJ databases">
        <title>Draft genome sequence of the griseofulvin-producing fungus Xylaria cubensis strain G536.</title>
        <authorList>
            <person name="Mead M.E."/>
            <person name="Raja H.A."/>
            <person name="Steenwyk J.L."/>
            <person name="Knowles S.L."/>
            <person name="Oberlies N.H."/>
            <person name="Rokas A."/>
        </authorList>
    </citation>
    <scope>NUCLEOTIDE SEQUENCE [LARGE SCALE GENOMIC DNA]</scope>
    <source>
        <strain evidence="6">G536</strain>
    </source>
</reference>